<dbReference type="GO" id="GO:0140359">
    <property type="term" value="F:ABC-type transporter activity"/>
    <property type="evidence" value="ECO:0007669"/>
    <property type="project" value="InterPro"/>
</dbReference>
<evidence type="ECO:0000256" key="4">
    <source>
        <dbReference type="ARBA" id="ARBA00022840"/>
    </source>
</evidence>
<feature type="transmembrane region" description="Helical" evidence="7">
    <location>
        <begin position="58"/>
        <end position="78"/>
    </location>
</feature>
<dbReference type="InterPro" id="IPR003593">
    <property type="entry name" value="AAA+_ATPase"/>
</dbReference>
<evidence type="ECO:0000256" key="7">
    <source>
        <dbReference type="SAM" id="Phobius"/>
    </source>
</evidence>
<accession>A0A2W5NJK1</accession>
<dbReference type="GO" id="GO:0016887">
    <property type="term" value="F:ATP hydrolysis activity"/>
    <property type="evidence" value="ECO:0007669"/>
    <property type="project" value="InterPro"/>
</dbReference>
<name>A0A2W5NJK1_9SPHN</name>
<evidence type="ECO:0000256" key="1">
    <source>
        <dbReference type="ARBA" id="ARBA00004651"/>
    </source>
</evidence>
<organism evidence="10 11">
    <name type="scientific">Novosphingobium pentaromativorans</name>
    <dbReference type="NCBI Taxonomy" id="205844"/>
    <lineage>
        <taxon>Bacteria</taxon>
        <taxon>Pseudomonadati</taxon>
        <taxon>Pseudomonadota</taxon>
        <taxon>Alphaproteobacteria</taxon>
        <taxon>Sphingomonadales</taxon>
        <taxon>Sphingomonadaceae</taxon>
        <taxon>Novosphingobium</taxon>
    </lineage>
</organism>
<dbReference type="Gene3D" id="1.20.1560.10">
    <property type="entry name" value="ABC transporter type 1, transmembrane domain"/>
    <property type="match status" value="1"/>
</dbReference>
<keyword evidence="2 7" id="KW-0812">Transmembrane</keyword>
<dbReference type="SUPFAM" id="SSF90123">
    <property type="entry name" value="ABC transporter transmembrane region"/>
    <property type="match status" value="1"/>
</dbReference>
<dbReference type="Pfam" id="PF00664">
    <property type="entry name" value="ABC_membrane"/>
    <property type="match status" value="1"/>
</dbReference>
<keyword evidence="4" id="KW-0067">ATP-binding</keyword>
<dbReference type="Gene3D" id="3.40.50.300">
    <property type="entry name" value="P-loop containing nucleotide triphosphate hydrolases"/>
    <property type="match status" value="1"/>
</dbReference>
<evidence type="ECO:0000256" key="2">
    <source>
        <dbReference type="ARBA" id="ARBA00022692"/>
    </source>
</evidence>
<evidence type="ECO:0000256" key="5">
    <source>
        <dbReference type="ARBA" id="ARBA00022989"/>
    </source>
</evidence>
<keyword evidence="5 7" id="KW-1133">Transmembrane helix</keyword>
<comment type="caution">
    <text evidence="10">The sequence shown here is derived from an EMBL/GenBank/DDBJ whole genome shotgun (WGS) entry which is preliminary data.</text>
</comment>
<dbReference type="PROSITE" id="PS50893">
    <property type="entry name" value="ABC_TRANSPORTER_2"/>
    <property type="match status" value="1"/>
</dbReference>
<comment type="subcellular location">
    <subcellularLocation>
        <location evidence="1">Cell membrane</location>
        <topology evidence="1">Multi-pass membrane protein</topology>
    </subcellularLocation>
</comment>
<evidence type="ECO:0000313" key="11">
    <source>
        <dbReference type="Proteomes" id="UP000249082"/>
    </source>
</evidence>
<feature type="transmembrane region" description="Helical" evidence="7">
    <location>
        <begin position="141"/>
        <end position="158"/>
    </location>
</feature>
<dbReference type="PROSITE" id="PS00211">
    <property type="entry name" value="ABC_TRANSPORTER_1"/>
    <property type="match status" value="1"/>
</dbReference>
<sequence>MARPAVLETAGLARRHLFFASLCGGLAALAAIGLLAVSGWFLTAAALAGSAGVATAMAFNYLIPSAAIRLLAIVRTLARYGERLLSHKVALEGMAELRGALFDKLAAQDSRHAPDTSPGEASTRLIDDVEALEDLVIRQPVRHAAVVSALVSLALVAFGGWRALLFLAAMMAALPFLFSRISAALTHAPAEDAAAALGDLRTRYVELAGSRAEIAAYGLADQAHAELEPIARRLDEARQRLFRAEALQGALLSIYGALAVAGVLLLARESAPMVALAMLATASAVEGTGGLSRSLLRRASLEAGLRRIAALNALDPALHQPVAAAPGTLTLGRHRLEPGARIAIVGPSGSGKTRLLLALAGMQEPVADLRLRGEALAALPAAVLNGQFALSPQDAPMLIGTVADNLRLARPGVSEAEMWEALKIAQLDRRIARDETGLDTPVSEGGGILSGGERKRLSLARALLGGRPWLVLDEPSEGLDRETEARLVDSLRHWLDRTGTGLILVSHRSVPLALCEKRLQIAELA</sequence>
<dbReference type="Proteomes" id="UP000249082">
    <property type="component" value="Unassembled WGS sequence"/>
</dbReference>
<feature type="domain" description="ABC transporter" evidence="8">
    <location>
        <begin position="311"/>
        <end position="524"/>
    </location>
</feature>
<evidence type="ECO:0000256" key="3">
    <source>
        <dbReference type="ARBA" id="ARBA00022741"/>
    </source>
</evidence>
<dbReference type="PANTHER" id="PTHR24221">
    <property type="entry name" value="ATP-BINDING CASSETTE SUB-FAMILY B"/>
    <property type="match status" value="1"/>
</dbReference>
<dbReference type="EMBL" id="QFPX01000014">
    <property type="protein sequence ID" value="PZQ53576.1"/>
    <property type="molecule type" value="Genomic_DNA"/>
</dbReference>
<dbReference type="GO" id="GO:0005886">
    <property type="term" value="C:plasma membrane"/>
    <property type="evidence" value="ECO:0007669"/>
    <property type="project" value="UniProtKB-SubCell"/>
</dbReference>
<evidence type="ECO:0000313" key="10">
    <source>
        <dbReference type="EMBL" id="PZQ53576.1"/>
    </source>
</evidence>
<keyword evidence="3" id="KW-0547">Nucleotide-binding</keyword>
<proteinExistence type="predicted"/>
<dbReference type="AlphaFoldDB" id="A0A2W5NJK1"/>
<dbReference type="InterPro" id="IPR027417">
    <property type="entry name" value="P-loop_NTPase"/>
</dbReference>
<gene>
    <name evidence="10" type="ORF">DI555_15990</name>
</gene>
<evidence type="ECO:0000256" key="6">
    <source>
        <dbReference type="ARBA" id="ARBA00023136"/>
    </source>
</evidence>
<keyword evidence="6 7" id="KW-0472">Membrane</keyword>
<evidence type="ECO:0000259" key="9">
    <source>
        <dbReference type="PROSITE" id="PS50929"/>
    </source>
</evidence>
<dbReference type="SMART" id="SM00382">
    <property type="entry name" value="AAA"/>
    <property type="match status" value="1"/>
</dbReference>
<dbReference type="InterPro" id="IPR036640">
    <property type="entry name" value="ABC1_TM_sf"/>
</dbReference>
<dbReference type="InterPro" id="IPR017871">
    <property type="entry name" value="ABC_transporter-like_CS"/>
</dbReference>
<dbReference type="GO" id="GO:0005524">
    <property type="term" value="F:ATP binding"/>
    <property type="evidence" value="ECO:0007669"/>
    <property type="project" value="UniProtKB-KW"/>
</dbReference>
<feature type="domain" description="ABC transmembrane type-1" evidence="9">
    <location>
        <begin position="18"/>
        <end position="267"/>
    </location>
</feature>
<protein>
    <submittedName>
        <fullName evidence="10">ABC transporter</fullName>
    </submittedName>
</protein>
<dbReference type="GO" id="GO:0034040">
    <property type="term" value="F:ATPase-coupled lipid transmembrane transporter activity"/>
    <property type="evidence" value="ECO:0007669"/>
    <property type="project" value="TreeGrafter"/>
</dbReference>
<evidence type="ECO:0000259" key="8">
    <source>
        <dbReference type="PROSITE" id="PS50893"/>
    </source>
</evidence>
<dbReference type="PROSITE" id="PS50929">
    <property type="entry name" value="ABC_TM1F"/>
    <property type="match status" value="1"/>
</dbReference>
<reference evidence="10 11" key="1">
    <citation type="submission" date="2017-08" db="EMBL/GenBank/DDBJ databases">
        <title>Infants hospitalized years apart are colonized by the same room-sourced microbial strains.</title>
        <authorList>
            <person name="Brooks B."/>
            <person name="Olm M.R."/>
            <person name="Firek B.A."/>
            <person name="Baker R."/>
            <person name="Thomas B.C."/>
            <person name="Morowitz M.J."/>
            <person name="Banfield J.F."/>
        </authorList>
    </citation>
    <scope>NUCLEOTIDE SEQUENCE [LARGE SCALE GENOMIC DNA]</scope>
    <source>
        <strain evidence="10">S2_005_002_R2_33</strain>
    </source>
</reference>
<dbReference type="PANTHER" id="PTHR24221:SF654">
    <property type="entry name" value="ATP-BINDING CASSETTE SUB-FAMILY B MEMBER 6"/>
    <property type="match status" value="1"/>
</dbReference>
<dbReference type="Pfam" id="PF00005">
    <property type="entry name" value="ABC_tran"/>
    <property type="match status" value="1"/>
</dbReference>
<dbReference type="SUPFAM" id="SSF52540">
    <property type="entry name" value="P-loop containing nucleoside triphosphate hydrolases"/>
    <property type="match status" value="1"/>
</dbReference>
<dbReference type="InterPro" id="IPR003439">
    <property type="entry name" value="ABC_transporter-like_ATP-bd"/>
</dbReference>
<dbReference type="InterPro" id="IPR011527">
    <property type="entry name" value="ABC1_TM_dom"/>
</dbReference>
<dbReference type="InterPro" id="IPR039421">
    <property type="entry name" value="Type_1_exporter"/>
</dbReference>